<feature type="signal peptide" evidence="1">
    <location>
        <begin position="1"/>
        <end position="20"/>
    </location>
</feature>
<evidence type="ECO:0000313" key="3">
    <source>
        <dbReference type="Proteomes" id="UP000216446"/>
    </source>
</evidence>
<keyword evidence="1" id="KW-0732">Signal</keyword>
<proteinExistence type="predicted"/>
<keyword evidence="3" id="KW-1185">Reference proteome</keyword>
<dbReference type="Gene3D" id="2.40.160.60">
    <property type="entry name" value="Outer membrane protein transport protein (OMPP1/FadL/TodX)"/>
    <property type="match status" value="1"/>
</dbReference>
<dbReference type="InParanoid" id="A0A259U3C8"/>
<dbReference type="OrthoDB" id="1490151at2"/>
<comment type="caution">
    <text evidence="2">The sequence shown here is derived from an EMBL/GenBank/DDBJ whole genome shotgun (WGS) entry which is preliminary data.</text>
</comment>
<evidence type="ECO:0008006" key="4">
    <source>
        <dbReference type="Google" id="ProtNLM"/>
    </source>
</evidence>
<name>A0A259U3C8_9BACT</name>
<evidence type="ECO:0000256" key="1">
    <source>
        <dbReference type="SAM" id="SignalP"/>
    </source>
</evidence>
<feature type="chain" id="PRO_5012559716" description="DUF5723 domain-containing protein" evidence="1">
    <location>
        <begin position="21"/>
        <end position="413"/>
    </location>
</feature>
<dbReference type="EMBL" id="MQWB01000001">
    <property type="protein sequence ID" value="OZC04314.1"/>
    <property type="molecule type" value="Genomic_DNA"/>
</dbReference>
<reference evidence="2 3" key="1">
    <citation type="submission" date="2016-11" db="EMBL/GenBank/DDBJ databases">
        <title>Study of marine rhodopsin-containing bacteria.</title>
        <authorList>
            <person name="Yoshizawa S."/>
            <person name="Kumagai Y."/>
            <person name="Kogure K."/>
        </authorList>
    </citation>
    <scope>NUCLEOTIDE SEQUENCE [LARGE SCALE GENOMIC DNA]</scope>
    <source>
        <strain evidence="2 3">SG-29</strain>
    </source>
</reference>
<organism evidence="2 3">
    <name type="scientific">Rubricoccus marinus</name>
    <dbReference type="NCBI Taxonomy" id="716817"/>
    <lineage>
        <taxon>Bacteria</taxon>
        <taxon>Pseudomonadati</taxon>
        <taxon>Rhodothermota</taxon>
        <taxon>Rhodothermia</taxon>
        <taxon>Rhodothermales</taxon>
        <taxon>Rubricoccaceae</taxon>
        <taxon>Rubricoccus</taxon>
    </lineage>
</organism>
<dbReference type="RefSeq" id="WP_094550644.1">
    <property type="nucleotide sequence ID" value="NZ_MQWB01000001.1"/>
</dbReference>
<dbReference type="Proteomes" id="UP000216446">
    <property type="component" value="Unassembled WGS sequence"/>
</dbReference>
<gene>
    <name evidence="2" type="ORF">BSZ36_15810</name>
</gene>
<protein>
    <recommendedName>
        <fullName evidence="4">DUF5723 domain-containing protein</fullName>
    </recommendedName>
</protein>
<evidence type="ECO:0000313" key="2">
    <source>
        <dbReference type="EMBL" id="OZC04314.1"/>
    </source>
</evidence>
<accession>A0A259U3C8</accession>
<sequence length="413" mass="43238">MRALALSLLALAAATPEASAQYRFGAMSQDAAVDVPEITALAMGDAVTAVPRAETSFFSNPAHLASLDGFRLTVVGAQAGIGGDAWEAYTFYRDDFGPALEEGLDTINDTDPDRLRALYDEALEVGRNQKTLDATAEALSVQFGAGPLAIGVGAFGNVRSRAKVNRGGVGVPFLDAYSQADFVVPVVAAMDLPDFPLSIGVSAAYVQRRVSAKADFVDQLEPDDEKLYLLKGEGIALSAGVVSEDFLLPGLNLGMAVSNIGGVGDLTYSESWAISTPEDEPEPADDPAEIAGLEARFAARSATPVLRMGAAYTIGLPAASPLNDLAVSADWISGSTSEFDQGPEAGVRLGAQARLAGFMNLRAGLAQGYPTAGVGLDLKYLQIDYATYGVEDGRTLGQLGRRNHVVQLRLGIF</sequence>
<dbReference type="AlphaFoldDB" id="A0A259U3C8"/>